<dbReference type="EMBL" id="BMCT01000001">
    <property type="protein sequence ID" value="GGF45111.1"/>
    <property type="molecule type" value="Genomic_DNA"/>
</dbReference>
<keyword evidence="3" id="KW-1185">Reference proteome</keyword>
<feature type="region of interest" description="Disordered" evidence="1">
    <location>
        <begin position="1"/>
        <end position="76"/>
    </location>
</feature>
<dbReference type="Proteomes" id="UP000606044">
    <property type="component" value="Unassembled WGS sequence"/>
</dbReference>
<gene>
    <name evidence="2" type="ORF">GCM10007301_00770</name>
</gene>
<proteinExistence type="predicted"/>
<sequence>MRLRLLRPRGMRGESSGHKDSKGKDSRGKTGEGRKREDRKRVGTARNPSALLSRHPSHAPLKACPATGIRTNPIPP</sequence>
<comment type="caution">
    <text evidence="2">The sequence shown here is derived from an EMBL/GenBank/DDBJ whole genome shotgun (WGS) entry which is preliminary data.</text>
</comment>
<evidence type="ECO:0000313" key="3">
    <source>
        <dbReference type="Proteomes" id="UP000606044"/>
    </source>
</evidence>
<reference evidence="2" key="1">
    <citation type="journal article" date="2014" name="Int. J. Syst. Evol. Microbiol.">
        <title>Complete genome sequence of Corynebacterium casei LMG S-19264T (=DSM 44701T), isolated from a smear-ripened cheese.</title>
        <authorList>
            <consortium name="US DOE Joint Genome Institute (JGI-PGF)"/>
            <person name="Walter F."/>
            <person name="Albersmeier A."/>
            <person name="Kalinowski J."/>
            <person name="Ruckert C."/>
        </authorList>
    </citation>
    <scope>NUCLEOTIDE SEQUENCE</scope>
    <source>
        <strain evidence="2">CCM 7897</strain>
    </source>
</reference>
<accession>A0A917BIA0</accession>
<name>A0A917BIA0_9HYPH</name>
<feature type="compositionally biased region" description="Basic and acidic residues" evidence="1">
    <location>
        <begin position="11"/>
        <end position="41"/>
    </location>
</feature>
<protein>
    <submittedName>
        <fullName evidence="2">Uncharacterized protein</fullName>
    </submittedName>
</protein>
<evidence type="ECO:0000313" key="2">
    <source>
        <dbReference type="EMBL" id="GGF45111.1"/>
    </source>
</evidence>
<evidence type="ECO:0000256" key="1">
    <source>
        <dbReference type="SAM" id="MobiDB-lite"/>
    </source>
</evidence>
<feature type="compositionally biased region" description="Basic residues" evidence="1">
    <location>
        <begin position="1"/>
        <end position="10"/>
    </location>
</feature>
<dbReference type="AlphaFoldDB" id="A0A917BIA0"/>
<organism evidence="2 3">
    <name type="scientific">Azorhizobium oxalatiphilum</name>
    <dbReference type="NCBI Taxonomy" id="980631"/>
    <lineage>
        <taxon>Bacteria</taxon>
        <taxon>Pseudomonadati</taxon>
        <taxon>Pseudomonadota</taxon>
        <taxon>Alphaproteobacteria</taxon>
        <taxon>Hyphomicrobiales</taxon>
        <taxon>Xanthobacteraceae</taxon>
        <taxon>Azorhizobium</taxon>
    </lineage>
</organism>
<reference evidence="2" key="2">
    <citation type="submission" date="2020-09" db="EMBL/GenBank/DDBJ databases">
        <authorList>
            <person name="Sun Q."/>
            <person name="Sedlacek I."/>
        </authorList>
    </citation>
    <scope>NUCLEOTIDE SEQUENCE</scope>
    <source>
        <strain evidence="2">CCM 7897</strain>
    </source>
</reference>